<dbReference type="AlphaFoldDB" id="A0A543ES23"/>
<evidence type="ECO:0000259" key="3">
    <source>
        <dbReference type="PROSITE" id="PS50977"/>
    </source>
</evidence>
<dbReference type="Gene3D" id="1.10.357.10">
    <property type="entry name" value="Tetracycline Repressor, domain 2"/>
    <property type="match status" value="1"/>
</dbReference>
<comment type="caution">
    <text evidence="4">The sequence shown here is derived from an EMBL/GenBank/DDBJ whole genome shotgun (WGS) entry which is preliminary data.</text>
</comment>
<dbReference type="InterPro" id="IPR001647">
    <property type="entry name" value="HTH_TetR"/>
</dbReference>
<dbReference type="InterPro" id="IPR050109">
    <property type="entry name" value="HTH-type_TetR-like_transc_reg"/>
</dbReference>
<evidence type="ECO:0000313" key="4">
    <source>
        <dbReference type="EMBL" id="TQM24329.1"/>
    </source>
</evidence>
<dbReference type="EMBL" id="VFPE01000004">
    <property type="protein sequence ID" value="TQM24329.1"/>
    <property type="molecule type" value="Genomic_DNA"/>
</dbReference>
<dbReference type="InterPro" id="IPR009057">
    <property type="entry name" value="Homeodomain-like_sf"/>
</dbReference>
<dbReference type="PROSITE" id="PS50977">
    <property type="entry name" value="HTH_TETR_2"/>
    <property type="match status" value="1"/>
</dbReference>
<dbReference type="PANTHER" id="PTHR30055:SF219">
    <property type="entry name" value="TRANSCRIPTIONAL REGULATORY PROTEIN"/>
    <property type="match status" value="1"/>
</dbReference>
<accession>A0A543ES23</accession>
<sequence>MSQTTGYDGLMGNREDLLAGARQVILERGVARATARDIAAAAGVSLAAIGYHFGSKDELISAALTESLGSGIGDAMEAVVDETAALPLLDGFSALFDRMPEIFAANREALVASFENSVMVWRDAAASRTLAGAMQEAHLGIVEVLGSARPELDAADLDAIAKLEFVLVQSLGLLWIISPDSLPTGDELARAVAAIAGDRGRTED</sequence>
<organism evidence="4 5">
    <name type="scientific">Microbacterium kyungheense</name>
    <dbReference type="NCBI Taxonomy" id="1263636"/>
    <lineage>
        <taxon>Bacteria</taxon>
        <taxon>Bacillati</taxon>
        <taxon>Actinomycetota</taxon>
        <taxon>Actinomycetes</taxon>
        <taxon>Micrococcales</taxon>
        <taxon>Microbacteriaceae</taxon>
        <taxon>Microbacterium</taxon>
    </lineage>
</organism>
<protein>
    <submittedName>
        <fullName evidence="4">TetR family transcriptional regulator</fullName>
    </submittedName>
</protein>
<dbReference type="GO" id="GO:0003700">
    <property type="term" value="F:DNA-binding transcription factor activity"/>
    <property type="evidence" value="ECO:0007669"/>
    <property type="project" value="TreeGrafter"/>
</dbReference>
<dbReference type="Pfam" id="PF00440">
    <property type="entry name" value="TetR_N"/>
    <property type="match status" value="1"/>
</dbReference>
<evidence type="ECO:0000256" key="2">
    <source>
        <dbReference type="PROSITE-ProRule" id="PRU00335"/>
    </source>
</evidence>
<gene>
    <name evidence="4" type="ORF">FB391_2842</name>
</gene>
<evidence type="ECO:0000256" key="1">
    <source>
        <dbReference type="ARBA" id="ARBA00023125"/>
    </source>
</evidence>
<proteinExistence type="predicted"/>
<dbReference type="SUPFAM" id="SSF46689">
    <property type="entry name" value="Homeodomain-like"/>
    <property type="match status" value="1"/>
</dbReference>
<evidence type="ECO:0000313" key="5">
    <source>
        <dbReference type="Proteomes" id="UP000320235"/>
    </source>
</evidence>
<dbReference type="PRINTS" id="PR00455">
    <property type="entry name" value="HTHTETR"/>
</dbReference>
<dbReference type="GO" id="GO:0000976">
    <property type="term" value="F:transcription cis-regulatory region binding"/>
    <property type="evidence" value="ECO:0007669"/>
    <property type="project" value="TreeGrafter"/>
</dbReference>
<dbReference type="PANTHER" id="PTHR30055">
    <property type="entry name" value="HTH-TYPE TRANSCRIPTIONAL REGULATOR RUTR"/>
    <property type="match status" value="1"/>
</dbReference>
<keyword evidence="5" id="KW-1185">Reference proteome</keyword>
<name>A0A543ES23_9MICO</name>
<feature type="domain" description="HTH tetR-type" evidence="3">
    <location>
        <begin position="11"/>
        <end position="71"/>
    </location>
</feature>
<keyword evidence="1 2" id="KW-0238">DNA-binding</keyword>
<dbReference type="Proteomes" id="UP000320235">
    <property type="component" value="Unassembled WGS sequence"/>
</dbReference>
<feature type="DNA-binding region" description="H-T-H motif" evidence="2">
    <location>
        <begin position="34"/>
        <end position="53"/>
    </location>
</feature>
<reference evidence="4 5" key="1">
    <citation type="submission" date="2019-06" db="EMBL/GenBank/DDBJ databases">
        <title>Sequencing the genomes of 1000 actinobacteria strains.</title>
        <authorList>
            <person name="Klenk H.-P."/>
        </authorList>
    </citation>
    <scope>NUCLEOTIDE SEQUENCE [LARGE SCALE GENOMIC DNA]</scope>
    <source>
        <strain evidence="4 5">DSM 105492</strain>
    </source>
</reference>